<comment type="caution">
    <text evidence="1">Lacks conserved residue(s) required for the propagation of feature annotation.</text>
</comment>
<sequence>MRVLVVDTRPEQAEALEKVLVEGGFEVLGFVAGTSDIYKHTRELQPDAVIIAADSPARDSLEHLALIARNTPKPMVMFATSADHDMIREAALAGVSFYVVPQLSPIAARSLVETAVAHFNGTRQLQRDLETARQRMEERRTIDLAKCRLMEREKLGEAGAYKRMQRMAMDSGMKLVEVARDILGKA</sequence>
<keyword evidence="5" id="KW-1185">Reference proteome</keyword>
<dbReference type="AlphaFoldDB" id="A0A2S5TLB8"/>
<feature type="domain" description="Response regulatory" evidence="2">
    <location>
        <begin position="2"/>
        <end position="116"/>
    </location>
</feature>
<dbReference type="GO" id="GO:0003723">
    <property type="term" value="F:RNA binding"/>
    <property type="evidence" value="ECO:0007669"/>
    <property type="project" value="InterPro"/>
</dbReference>
<dbReference type="InterPro" id="IPR001789">
    <property type="entry name" value="Sig_transdc_resp-reg_receiver"/>
</dbReference>
<evidence type="ECO:0000259" key="2">
    <source>
        <dbReference type="PROSITE" id="PS50110"/>
    </source>
</evidence>
<dbReference type="PIRSF" id="PIRSF036382">
    <property type="entry name" value="RR_antiterm"/>
    <property type="match status" value="1"/>
</dbReference>
<proteinExistence type="predicted"/>
<dbReference type="InterPro" id="IPR011006">
    <property type="entry name" value="CheY-like_superfamily"/>
</dbReference>
<name>A0A2S5TLB8_9GAMM</name>
<dbReference type="Gene3D" id="3.40.50.2300">
    <property type="match status" value="1"/>
</dbReference>
<organism evidence="4 5">
    <name type="scientific">Solimonas fluminis</name>
    <dbReference type="NCBI Taxonomy" id="2086571"/>
    <lineage>
        <taxon>Bacteria</taxon>
        <taxon>Pseudomonadati</taxon>
        <taxon>Pseudomonadota</taxon>
        <taxon>Gammaproteobacteria</taxon>
        <taxon>Nevskiales</taxon>
        <taxon>Nevskiaceae</taxon>
        <taxon>Solimonas</taxon>
    </lineage>
</organism>
<dbReference type="GO" id="GO:0000160">
    <property type="term" value="P:phosphorelay signal transduction system"/>
    <property type="evidence" value="ECO:0007669"/>
    <property type="project" value="InterPro"/>
</dbReference>
<comment type="caution">
    <text evidence="4">The sequence shown here is derived from an EMBL/GenBank/DDBJ whole genome shotgun (WGS) entry which is preliminary data.</text>
</comment>
<dbReference type="RefSeq" id="WP_104228756.1">
    <property type="nucleotide sequence ID" value="NZ_PSNW01000001.1"/>
</dbReference>
<dbReference type="InterPro" id="IPR036388">
    <property type="entry name" value="WH-like_DNA-bd_sf"/>
</dbReference>
<protein>
    <submittedName>
        <fullName evidence="4">Response regulator</fullName>
    </submittedName>
</protein>
<evidence type="ECO:0000313" key="5">
    <source>
        <dbReference type="Proteomes" id="UP000238220"/>
    </source>
</evidence>
<evidence type="ECO:0000313" key="4">
    <source>
        <dbReference type="EMBL" id="PPE75790.1"/>
    </source>
</evidence>
<feature type="domain" description="ANTAR" evidence="3">
    <location>
        <begin position="122"/>
        <end position="183"/>
    </location>
</feature>
<dbReference type="PROSITE" id="PS50921">
    <property type="entry name" value="ANTAR"/>
    <property type="match status" value="1"/>
</dbReference>
<dbReference type="InterPro" id="IPR008327">
    <property type="entry name" value="Sig_transdc_resp-reg_antiterm"/>
</dbReference>
<dbReference type="PROSITE" id="PS50110">
    <property type="entry name" value="RESPONSE_REGULATORY"/>
    <property type="match status" value="1"/>
</dbReference>
<gene>
    <name evidence="4" type="ORF">C3942_02565</name>
</gene>
<dbReference type="Pfam" id="PF03861">
    <property type="entry name" value="ANTAR"/>
    <property type="match status" value="1"/>
</dbReference>
<dbReference type="OrthoDB" id="9782798at2"/>
<accession>A0A2S5TLB8</accession>
<reference evidence="4 5" key="1">
    <citation type="submission" date="2018-02" db="EMBL/GenBank/DDBJ databases">
        <title>Genome sequencing of Solimonas sp. HR-BB.</title>
        <authorList>
            <person name="Lee Y."/>
            <person name="Jeon C.O."/>
        </authorList>
    </citation>
    <scope>NUCLEOTIDE SEQUENCE [LARGE SCALE GENOMIC DNA]</scope>
    <source>
        <strain evidence="4 5">HR-BB</strain>
    </source>
</reference>
<dbReference type="SMART" id="SM01012">
    <property type="entry name" value="ANTAR"/>
    <property type="match status" value="1"/>
</dbReference>
<dbReference type="InterPro" id="IPR005561">
    <property type="entry name" value="ANTAR"/>
</dbReference>
<dbReference type="SMART" id="SM00448">
    <property type="entry name" value="REC"/>
    <property type="match status" value="1"/>
</dbReference>
<dbReference type="EMBL" id="PSNW01000001">
    <property type="protein sequence ID" value="PPE75790.1"/>
    <property type="molecule type" value="Genomic_DNA"/>
</dbReference>
<evidence type="ECO:0000259" key="3">
    <source>
        <dbReference type="PROSITE" id="PS50921"/>
    </source>
</evidence>
<dbReference type="Pfam" id="PF00072">
    <property type="entry name" value="Response_reg"/>
    <property type="match status" value="1"/>
</dbReference>
<dbReference type="Gene3D" id="1.10.10.10">
    <property type="entry name" value="Winged helix-like DNA-binding domain superfamily/Winged helix DNA-binding domain"/>
    <property type="match status" value="1"/>
</dbReference>
<dbReference type="SUPFAM" id="SSF52172">
    <property type="entry name" value="CheY-like"/>
    <property type="match status" value="1"/>
</dbReference>
<dbReference type="Proteomes" id="UP000238220">
    <property type="component" value="Unassembled WGS sequence"/>
</dbReference>
<evidence type="ECO:0000256" key="1">
    <source>
        <dbReference type="PROSITE-ProRule" id="PRU00169"/>
    </source>
</evidence>